<dbReference type="PANTHER" id="PTHR17039">
    <property type="entry name" value="U3 SMALL NUCLEOLAR RIBONUCLEOPROTEIN PROTEIN MPP10"/>
    <property type="match status" value="1"/>
</dbReference>
<sequence>MAGSKKASPNGKQKSTSPKGKGKAPPAPALAPPSPAKASSPAPAQTDEDDNDLLDLAESITAKAHLLAPGLTDDELATKAQEVVKASFDRALASENISFPHLQSLLKSLNPSSGPSTRSSSRAEPSPLDDPSLSLQKTPLEELTTEGMDPEMIWEQMEMRSAVVVELLDEMFGGAEEEEGSGDEGEIEEENEEEDEEMMDGEDDWGAMMGQGSDDDDEDEEEESDEDGEEIPFEEEEPHFRKLGGPEGMNFDDEPEEEDPQADATKDLSIDSFDKPGSGRISRRAPGPASAVDDTFFSLHDFHQQTDEGEFEMAKALRGEADDDDDETAGEDDFDLFAPVDLGLDEDGEEELDNADIMYKDFFEPPPRPLPKDKKDKKDKKGKGKGRAPSATEEPATPAKKVAETPSAAAETDTPSGKRGVRFSEAVKVKLIAPRGSEFDKLVNKVGWEQAEEIFRQREAEKEAAGEGEDGEELEEELPEDEDEEEEEDVEMEDGEEEEEGSEGEGEEEEGEFESEEDDVDEGQETIERLKSSLFDEDDEEEEDGATPAQQLSRQERRLLALSSQIAALEAENVGTKNWATKGEAKAKDRPTNSLLDEDLEYERSGKVVPVITEETTKTIEDLIKKRILDNQFDDVVRQRAVDPNAFLPSRFMELQDSKSNKSLAEIYEEDFQTAQAKEEGRTVTHELDKELEDKHAEIEELFDELSGKLDALSNARFTPKPPKATISTITNLPTITMESALPTSTSAGTMLAPEEVYVPDPTNEDRSDFTPSQKKQARQKRRKQRAAMAKSAEKFVKGVKGEKERATKELVGTKGVTVIGKGGKAIEGGKGVKRKRGDDAPVSSGVGLKL</sequence>
<evidence type="ECO:0000256" key="5">
    <source>
        <dbReference type="ARBA" id="ARBA00023274"/>
    </source>
</evidence>
<feature type="region of interest" description="Disordered" evidence="8">
    <location>
        <begin position="106"/>
        <end position="155"/>
    </location>
</feature>
<gene>
    <name evidence="9" type="ORF">BCR35DRAFT_299885</name>
</gene>
<feature type="compositionally biased region" description="Acidic residues" evidence="8">
    <location>
        <begin position="175"/>
        <end position="205"/>
    </location>
</feature>
<dbReference type="GO" id="GO:0032040">
    <property type="term" value="C:small-subunit processome"/>
    <property type="evidence" value="ECO:0007669"/>
    <property type="project" value="TreeGrafter"/>
</dbReference>
<dbReference type="InParanoid" id="A0A1Y2G0X6"/>
<feature type="region of interest" description="Disordered" evidence="8">
    <location>
        <begin position="457"/>
        <end position="556"/>
    </location>
</feature>
<feature type="compositionally biased region" description="Low complexity" evidence="8">
    <location>
        <begin position="388"/>
        <end position="399"/>
    </location>
</feature>
<feature type="region of interest" description="Disordered" evidence="8">
    <location>
        <begin position="575"/>
        <end position="598"/>
    </location>
</feature>
<feature type="compositionally biased region" description="Acidic residues" evidence="8">
    <location>
        <begin position="535"/>
        <end position="545"/>
    </location>
</feature>
<dbReference type="Proteomes" id="UP000193467">
    <property type="component" value="Unassembled WGS sequence"/>
</dbReference>
<dbReference type="OrthoDB" id="445326at2759"/>
<feature type="compositionally biased region" description="Basic and acidic residues" evidence="8">
    <location>
        <begin position="300"/>
        <end position="320"/>
    </location>
</feature>
<feature type="compositionally biased region" description="Pro residues" evidence="8">
    <location>
        <begin position="25"/>
        <end position="35"/>
    </location>
</feature>
<proteinExistence type="inferred from homology"/>
<keyword evidence="4" id="KW-0539">Nucleus</keyword>
<keyword evidence="10" id="KW-1185">Reference proteome</keyword>
<feature type="compositionally biased region" description="Acidic residues" evidence="8">
    <location>
        <begin position="343"/>
        <end position="354"/>
    </location>
</feature>
<feature type="region of interest" description="Disordered" evidence="8">
    <location>
        <begin position="745"/>
        <end position="793"/>
    </location>
</feature>
<evidence type="ECO:0000256" key="6">
    <source>
        <dbReference type="ARBA" id="ARBA00029455"/>
    </source>
</evidence>
<comment type="caution">
    <text evidence="9">The sequence shown here is derived from an EMBL/GenBank/DDBJ whole genome shotgun (WGS) entry which is preliminary data.</text>
</comment>
<evidence type="ECO:0000256" key="3">
    <source>
        <dbReference type="ARBA" id="ARBA00022552"/>
    </source>
</evidence>
<evidence type="ECO:0000313" key="10">
    <source>
        <dbReference type="Proteomes" id="UP000193467"/>
    </source>
</evidence>
<feature type="compositionally biased region" description="Basic residues" evidence="8">
    <location>
        <begin position="377"/>
        <end position="386"/>
    </location>
</feature>
<feature type="coiled-coil region" evidence="7">
    <location>
        <begin position="685"/>
        <end position="716"/>
    </location>
</feature>
<dbReference type="PANTHER" id="PTHR17039:SF0">
    <property type="entry name" value="U3 SMALL NUCLEOLAR RIBONUCLEOPROTEIN PROTEIN MPP10"/>
    <property type="match status" value="1"/>
</dbReference>
<feature type="compositionally biased region" description="Acidic residues" evidence="8">
    <location>
        <begin position="46"/>
        <end position="55"/>
    </location>
</feature>
<dbReference type="EMBL" id="MCGR01000004">
    <property type="protein sequence ID" value="ORY90281.1"/>
    <property type="molecule type" value="Genomic_DNA"/>
</dbReference>
<evidence type="ECO:0000313" key="9">
    <source>
        <dbReference type="EMBL" id="ORY90281.1"/>
    </source>
</evidence>
<dbReference type="GO" id="GO:0034457">
    <property type="term" value="C:Mpp10 complex"/>
    <property type="evidence" value="ECO:0007669"/>
    <property type="project" value="InterPro"/>
</dbReference>
<keyword evidence="3" id="KW-0698">rRNA processing</keyword>
<feature type="compositionally biased region" description="Acidic residues" evidence="8">
    <location>
        <begin position="213"/>
        <end position="237"/>
    </location>
</feature>
<organism evidence="9 10">
    <name type="scientific">Leucosporidium creatinivorum</name>
    <dbReference type="NCBI Taxonomy" id="106004"/>
    <lineage>
        <taxon>Eukaryota</taxon>
        <taxon>Fungi</taxon>
        <taxon>Dikarya</taxon>
        <taxon>Basidiomycota</taxon>
        <taxon>Pucciniomycotina</taxon>
        <taxon>Microbotryomycetes</taxon>
        <taxon>Leucosporidiales</taxon>
        <taxon>Leucosporidium</taxon>
    </lineage>
</organism>
<evidence type="ECO:0000256" key="1">
    <source>
        <dbReference type="ARBA" id="ARBA00004604"/>
    </source>
</evidence>
<keyword evidence="7" id="KW-0175">Coiled coil</keyword>
<dbReference type="AlphaFoldDB" id="A0A1Y2G0X6"/>
<name>A0A1Y2G0X6_9BASI</name>
<feature type="compositionally biased region" description="Acidic residues" evidence="8">
    <location>
        <begin position="321"/>
        <end position="335"/>
    </location>
</feature>
<dbReference type="GO" id="GO:0006364">
    <property type="term" value="P:rRNA processing"/>
    <property type="evidence" value="ECO:0007669"/>
    <property type="project" value="UniProtKB-KW"/>
</dbReference>
<feature type="compositionally biased region" description="Basic and acidic residues" evidence="8">
    <location>
        <begin position="264"/>
        <end position="274"/>
    </location>
</feature>
<evidence type="ECO:0000256" key="7">
    <source>
        <dbReference type="SAM" id="Coils"/>
    </source>
</evidence>
<comment type="similarity">
    <text evidence="6">Belongs to the MPP10 family.</text>
</comment>
<evidence type="ECO:0000256" key="4">
    <source>
        <dbReference type="ARBA" id="ARBA00023242"/>
    </source>
</evidence>
<dbReference type="InterPro" id="IPR012173">
    <property type="entry name" value="Mpp10"/>
</dbReference>
<evidence type="ECO:0000256" key="8">
    <source>
        <dbReference type="SAM" id="MobiDB-lite"/>
    </source>
</evidence>
<feature type="region of interest" description="Disordered" evidence="8">
    <location>
        <begin position="822"/>
        <end position="851"/>
    </location>
</feature>
<dbReference type="STRING" id="106004.A0A1Y2G0X6"/>
<feature type="compositionally biased region" description="Acidic residues" evidence="8">
    <location>
        <begin position="250"/>
        <end position="261"/>
    </location>
</feature>
<comment type="subcellular location">
    <subcellularLocation>
        <location evidence="1">Nucleus</location>
        <location evidence="1">Nucleolus</location>
    </subcellularLocation>
</comment>
<feature type="region of interest" description="Disordered" evidence="8">
    <location>
        <begin position="168"/>
        <end position="424"/>
    </location>
</feature>
<accession>A0A1Y2G0X6</accession>
<evidence type="ECO:0000256" key="2">
    <source>
        <dbReference type="ARBA" id="ARBA00022517"/>
    </source>
</evidence>
<dbReference type="Pfam" id="PF04006">
    <property type="entry name" value="Mpp10"/>
    <property type="match status" value="2"/>
</dbReference>
<feature type="compositionally biased region" description="Acidic residues" evidence="8">
    <location>
        <begin position="466"/>
        <end position="525"/>
    </location>
</feature>
<reference evidence="9 10" key="1">
    <citation type="submission" date="2016-07" db="EMBL/GenBank/DDBJ databases">
        <title>Pervasive Adenine N6-methylation of Active Genes in Fungi.</title>
        <authorList>
            <consortium name="DOE Joint Genome Institute"/>
            <person name="Mondo S.J."/>
            <person name="Dannebaum R.O."/>
            <person name="Kuo R.C."/>
            <person name="Labutti K."/>
            <person name="Haridas S."/>
            <person name="Kuo A."/>
            <person name="Salamov A."/>
            <person name="Ahrendt S.R."/>
            <person name="Lipzen A."/>
            <person name="Sullivan W."/>
            <person name="Andreopoulos W.B."/>
            <person name="Clum A."/>
            <person name="Lindquist E."/>
            <person name="Daum C."/>
            <person name="Ramamoorthy G.K."/>
            <person name="Gryganskyi A."/>
            <person name="Culley D."/>
            <person name="Magnuson J.K."/>
            <person name="James T.Y."/>
            <person name="O'Malley M.A."/>
            <person name="Stajich J.E."/>
            <person name="Spatafora J.W."/>
            <person name="Visel A."/>
            <person name="Grigoriev I.V."/>
        </authorList>
    </citation>
    <scope>NUCLEOTIDE SEQUENCE [LARGE SCALE GENOMIC DNA]</scope>
    <source>
        <strain evidence="9 10">62-1032</strain>
    </source>
</reference>
<keyword evidence="2" id="KW-0690">Ribosome biogenesis</keyword>
<protein>
    <submittedName>
        <fullName evidence="9">Mpp10 protein-domain-containing protein</fullName>
    </submittedName>
</protein>
<feature type="region of interest" description="Disordered" evidence="8">
    <location>
        <begin position="1"/>
        <end position="56"/>
    </location>
</feature>
<keyword evidence="5" id="KW-0687">Ribonucleoprotein</keyword>
<feature type="compositionally biased region" description="Basic residues" evidence="8">
    <location>
        <begin position="776"/>
        <end position="786"/>
    </location>
</feature>
<feature type="compositionally biased region" description="Low complexity" evidence="8">
    <location>
        <begin position="108"/>
        <end position="122"/>
    </location>
</feature>
<dbReference type="GO" id="GO:0005732">
    <property type="term" value="C:sno(s)RNA-containing ribonucleoprotein complex"/>
    <property type="evidence" value="ECO:0007669"/>
    <property type="project" value="InterPro"/>
</dbReference>